<dbReference type="Proteomes" id="UP000654345">
    <property type="component" value="Unassembled WGS sequence"/>
</dbReference>
<dbReference type="InterPro" id="IPR008792">
    <property type="entry name" value="PQQD"/>
</dbReference>
<feature type="domain" description="Glycosyl transferase family 1" evidence="1">
    <location>
        <begin position="52"/>
        <end position="215"/>
    </location>
</feature>
<gene>
    <name evidence="2" type="ORF">KSB_77130</name>
</gene>
<dbReference type="EMBL" id="BNJG01000003">
    <property type="protein sequence ID" value="GHO59238.1"/>
    <property type="molecule type" value="Genomic_DNA"/>
</dbReference>
<evidence type="ECO:0000313" key="3">
    <source>
        <dbReference type="Proteomes" id="UP000654345"/>
    </source>
</evidence>
<dbReference type="Pfam" id="PF00534">
    <property type="entry name" value="Glycos_transf_1"/>
    <property type="match status" value="1"/>
</dbReference>
<dbReference type="Pfam" id="PF05402">
    <property type="entry name" value="PqqD"/>
    <property type="match status" value="1"/>
</dbReference>
<evidence type="ECO:0000313" key="2">
    <source>
        <dbReference type="EMBL" id="GHO59238.1"/>
    </source>
</evidence>
<comment type="caution">
    <text evidence="2">The sequence shown here is derived from an EMBL/GenBank/DDBJ whole genome shotgun (WGS) entry which is preliminary data.</text>
</comment>
<keyword evidence="3" id="KW-1185">Reference proteome</keyword>
<evidence type="ECO:0000259" key="1">
    <source>
        <dbReference type="Pfam" id="PF00534"/>
    </source>
</evidence>
<proteinExistence type="predicted"/>
<protein>
    <recommendedName>
        <fullName evidence="1">Glycosyl transferase family 1 domain-containing protein</fullName>
    </recommendedName>
</protein>
<accession>A0ABQ3V2U1</accession>
<sequence>MGSCLPAEIFTPEVSPLDMQTFLPWVQDNLPTNSYYDVFRRFLEKPFNPHIPTIGIYGKAGTVKGTFDLVQALGLLKKQRVPFQFLALNQGSEATLAAFASSIEEHDLSDVTWLLPFLPHWSVPQFIRSCLVVCFLERDFPIPIHTPLIPQEVFACGTCQILSHEIAQKQTYHARLEHGRNVYLVGPHDHQDLATILNTVVSHPEASRHIGRQGYDDIGRDRGQFAAEVDAWGNLFTRIHSEVQQRRNLMSIAEMQSYLAQLYTDDSLRRLFSLDPDVSFEGYLLSEEEKQSLRAIDRKLLEYFATSLKMKQLERLRSIYPATFTLPQSLLERLFDRFYHHFPVHSHDETLMRIDQFGVFFEQSLAIDELAPCYASDIVRYERLRYYYTYQPTLEDAFSAINAPLTVEGPPFKRDASLVLLPGVYRETFSYPVVDLVAPLVQQQPLDDHLMQPGHYHLVFQRERHSLTMNVFTLNEETALLLDICQQKKSVEDVIREAEQQLGETDLADDILAMLALLQEKHLVGVHE</sequence>
<name>A0ABQ3V2U1_9CHLR</name>
<dbReference type="SUPFAM" id="SSF53756">
    <property type="entry name" value="UDP-Glycosyltransferase/glycogen phosphorylase"/>
    <property type="match status" value="1"/>
</dbReference>
<reference evidence="2 3" key="1">
    <citation type="journal article" date="2021" name="Int. J. Syst. Evol. Microbiol.">
        <title>Reticulibacter mediterranei gen. nov., sp. nov., within the new family Reticulibacteraceae fam. nov., and Ktedonospora formicarum gen. nov., sp. nov., Ktedonobacter robiniae sp. nov., Dictyobacter formicarum sp. nov. and Dictyobacter arantiisoli sp. nov., belonging to the class Ktedonobacteria.</title>
        <authorList>
            <person name="Yabe S."/>
            <person name="Zheng Y."/>
            <person name="Wang C.M."/>
            <person name="Sakai Y."/>
            <person name="Abe K."/>
            <person name="Yokota A."/>
            <person name="Donadio S."/>
            <person name="Cavaletti L."/>
            <person name="Monciardini P."/>
        </authorList>
    </citation>
    <scope>NUCLEOTIDE SEQUENCE [LARGE SCALE GENOMIC DNA]</scope>
    <source>
        <strain evidence="2 3">SOSP1-30</strain>
    </source>
</reference>
<dbReference type="Gene3D" id="3.40.50.2000">
    <property type="entry name" value="Glycogen Phosphorylase B"/>
    <property type="match status" value="1"/>
</dbReference>
<organism evidence="2 3">
    <name type="scientific">Ktedonobacter robiniae</name>
    <dbReference type="NCBI Taxonomy" id="2778365"/>
    <lineage>
        <taxon>Bacteria</taxon>
        <taxon>Bacillati</taxon>
        <taxon>Chloroflexota</taxon>
        <taxon>Ktedonobacteria</taxon>
        <taxon>Ktedonobacterales</taxon>
        <taxon>Ktedonobacteraceae</taxon>
        <taxon>Ktedonobacter</taxon>
    </lineage>
</organism>
<dbReference type="InterPro" id="IPR001296">
    <property type="entry name" value="Glyco_trans_1"/>
</dbReference>